<evidence type="ECO:0000313" key="1">
    <source>
        <dbReference type="EMBL" id="SMC64311.1"/>
    </source>
</evidence>
<dbReference type="Proteomes" id="UP000192738">
    <property type="component" value="Unassembled WGS sequence"/>
</dbReference>
<keyword evidence="2" id="KW-1185">Reference proteome</keyword>
<sequence length="56" mass="6449">MASKKDNTAIKESPDDIAKDREYARLLARLWIQDITYQNQKKEGTLLLNQELGDAQ</sequence>
<protein>
    <submittedName>
        <fullName evidence="1">Uncharacterized protein</fullName>
    </submittedName>
</protein>
<organism evidence="1 2">
    <name type="scientific">Sporomusa malonica</name>
    <dbReference type="NCBI Taxonomy" id="112901"/>
    <lineage>
        <taxon>Bacteria</taxon>
        <taxon>Bacillati</taxon>
        <taxon>Bacillota</taxon>
        <taxon>Negativicutes</taxon>
        <taxon>Selenomonadales</taxon>
        <taxon>Sporomusaceae</taxon>
        <taxon>Sporomusa</taxon>
    </lineage>
</organism>
<accession>A0A1W2AV45</accession>
<dbReference type="STRING" id="112901.SAMN04488500_106130"/>
<gene>
    <name evidence="1" type="ORF">SAMN04488500_106130</name>
</gene>
<dbReference type="EMBL" id="FWXI01000006">
    <property type="protein sequence ID" value="SMC64311.1"/>
    <property type="molecule type" value="Genomic_DNA"/>
</dbReference>
<name>A0A1W2AV45_9FIRM</name>
<dbReference type="AlphaFoldDB" id="A0A1W2AV45"/>
<reference evidence="1 2" key="1">
    <citation type="submission" date="2017-04" db="EMBL/GenBank/DDBJ databases">
        <authorList>
            <person name="Afonso C.L."/>
            <person name="Miller P.J."/>
            <person name="Scott M.A."/>
            <person name="Spackman E."/>
            <person name="Goraichik I."/>
            <person name="Dimitrov K.M."/>
            <person name="Suarez D.L."/>
            <person name="Swayne D.E."/>
        </authorList>
    </citation>
    <scope>NUCLEOTIDE SEQUENCE [LARGE SCALE GENOMIC DNA]</scope>
    <source>
        <strain evidence="1 2">DSM 5090</strain>
    </source>
</reference>
<evidence type="ECO:0000313" key="2">
    <source>
        <dbReference type="Proteomes" id="UP000192738"/>
    </source>
</evidence>
<proteinExistence type="predicted"/>